<organism evidence="4 5">
    <name type="scientific">Brevibacillus panacihumi W25</name>
    <dbReference type="NCBI Taxonomy" id="1408254"/>
    <lineage>
        <taxon>Bacteria</taxon>
        <taxon>Bacillati</taxon>
        <taxon>Bacillota</taxon>
        <taxon>Bacilli</taxon>
        <taxon>Bacillales</taxon>
        <taxon>Paenibacillaceae</taxon>
        <taxon>Brevibacillus</taxon>
    </lineage>
</organism>
<keyword evidence="4" id="KW-0808">Transferase</keyword>
<feature type="modified residue" description="4-aspartylphosphate" evidence="2">
    <location>
        <position position="64"/>
    </location>
</feature>
<protein>
    <submittedName>
        <fullName evidence="4">Histidine kinase</fullName>
    </submittedName>
</protein>
<name>V6MEE3_9BACL</name>
<dbReference type="InterPro" id="IPR001789">
    <property type="entry name" value="Sig_transdc_resp-reg_receiver"/>
</dbReference>
<gene>
    <name evidence="4" type="ORF">T458_23610</name>
</gene>
<dbReference type="PANTHER" id="PTHR44591">
    <property type="entry name" value="STRESS RESPONSE REGULATOR PROTEIN 1"/>
    <property type="match status" value="1"/>
</dbReference>
<reference evidence="4 5" key="1">
    <citation type="journal article" date="2014" name="Genome Announc.">
        <title>Draft Genome Sequence of Brevibacillus panacihumi Strain W25, a Halotolerant Hydrocarbon-Degrading Bacterium.</title>
        <authorList>
            <person name="Wang X."/>
            <person name="Jin D."/>
            <person name="Zhou L."/>
            <person name="Wu L."/>
            <person name="An W."/>
            <person name="Chen Y."/>
            <person name="Zhao L."/>
        </authorList>
    </citation>
    <scope>NUCLEOTIDE SEQUENCE [LARGE SCALE GENOMIC DNA]</scope>
    <source>
        <strain evidence="4 5">W25</strain>
    </source>
</reference>
<dbReference type="Gene3D" id="3.40.50.2300">
    <property type="match status" value="1"/>
</dbReference>
<dbReference type="STRING" id="1408254.T458_23610"/>
<comment type="caution">
    <text evidence="4">The sequence shown here is derived from an EMBL/GenBank/DDBJ whole genome shotgun (WGS) entry which is preliminary data.</text>
</comment>
<evidence type="ECO:0000313" key="5">
    <source>
        <dbReference type="Proteomes" id="UP000017973"/>
    </source>
</evidence>
<accession>V6MEE3</accession>
<keyword evidence="4" id="KW-0418">Kinase</keyword>
<dbReference type="SMART" id="SM00448">
    <property type="entry name" value="REC"/>
    <property type="match status" value="1"/>
</dbReference>
<dbReference type="EMBL" id="AYJU01000017">
    <property type="protein sequence ID" value="EST53753.1"/>
    <property type="molecule type" value="Genomic_DNA"/>
</dbReference>
<feature type="domain" description="Response regulatory" evidence="3">
    <location>
        <begin position="15"/>
        <end position="131"/>
    </location>
</feature>
<dbReference type="eggNOG" id="COG0745">
    <property type="taxonomic scope" value="Bacteria"/>
</dbReference>
<dbReference type="Pfam" id="PF00072">
    <property type="entry name" value="Response_reg"/>
    <property type="match status" value="1"/>
</dbReference>
<evidence type="ECO:0000256" key="2">
    <source>
        <dbReference type="PROSITE-ProRule" id="PRU00169"/>
    </source>
</evidence>
<dbReference type="SUPFAM" id="SSF52172">
    <property type="entry name" value="CheY-like"/>
    <property type="match status" value="1"/>
</dbReference>
<dbReference type="GO" id="GO:0000160">
    <property type="term" value="P:phosphorelay signal transduction system"/>
    <property type="evidence" value="ECO:0007669"/>
    <property type="project" value="InterPro"/>
</dbReference>
<sequence length="132" mass="14934">MMMLYGIGEKKKMATILLAEDEAVLRMLICDTLEDEGYKLDVACDGEEALHKIEQRNFDLVILDYMMPKLTGLDVLKMIKQMPDKTHTKVLILSAKSQCTDQEIMRAAGADDFIPKPFSPLELARKVEEILA</sequence>
<dbReference type="PROSITE" id="PS50110">
    <property type="entry name" value="RESPONSE_REGULATORY"/>
    <property type="match status" value="1"/>
</dbReference>
<proteinExistence type="predicted"/>
<evidence type="ECO:0000313" key="4">
    <source>
        <dbReference type="EMBL" id="EST53753.1"/>
    </source>
</evidence>
<keyword evidence="1 2" id="KW-0597">Phosphoprotein</keyword>
<evidence type="ECO:0000256" key="1">
    <source>
        <dbReference type="ARBA" id="ARBA00022553"/>
    </source>
</evidence>
<dbReference type="HOGENOM" id="CLU_000445_69_17_9"/>
<dbReference type="InterPro" id="IPR011006">
    <property type="entry name" value="CheY-like_superfamily"/>
</dbReference>
<dbReference type="Proteomes" id="UP000017973">
    <property type="component" value="Unassembled WGS sequence"/>
</dbReference>
<keyword evidence="5" id="KW-1185">Reference proteome</keyword>
<dbReference type="GO" id="GO:0016301">
    <property type="term" value="F:kinase activity"/>
    <property type="evidence" value="ECO:0007669"/>
    <property type="project" value="UniProtKB-KW"/>
</dbReference>
<dbReference type="PATRIC" id="fig|1408254.3.peg.4641"/>
<dbReference type="InterPro" id="IPR050595">
    <property type="entry name" value="Bact_response_regulator"/>
</dbReference>
<dbReference type="PANTHER" id="PTHR44591:SF3">
    <property type="entry name" value="RESPONSE REGULATORY DOMAIN-CONTAINING PROTEIN"/>
    <property type="match status" value="1"/>
</dbReference>
<dbReference type="AlphaFoldDB" id="V6MEE3"/>
<evidence type="ECO:0000259" key="3">
    <source>
        <dbReference type="PROSITE" id="PS50110"/>
    </source>
</evidence>